<organism evidence="4 5">
    <name type="scientific">Streptomyces misionensis</name>
    <dbReference type="NCBI Taxonomy" id="67331"/>
    <lineage>
        <taxon>Bacteria</taxon>
        <taxon>Bacillati</taxon>
        <taxon>Actinomycetota</taxon>
        <taxon>Actinomycetes</taxon>
        <taxon>Kitasatosporales</taxon>
        <taxon>Streptomycetaceae</taxon>
        <taxon>Streptomyces</taxon>
    </lineage>
</organism>
<dbReference type="Gene3D" id="1.25.40.10">
    <property type="entry name" value="Tetratricopeptide repeat domain"/>
    <property type="match status" value="3"/>
</dbReference>
<proteinExistence type="predicted"/>
<dbReference type="PANTHER" id="PTHR12558">
    <property type="entry name" value="CELL DIVISION CYCLE 16,23,27"/>
    <property type="match status" value="1"/>
</dbReference>
<feature type="repeat" description="TPR" evidence="1">
    <location>
        <begin position="262"/>
        <end position="295"/>
    </location>
</feature>
<dbReference type="Proteomes" id="UP000182375">
    <property type="component" value="Unassembled WGS sequence"/>
</dbReference>
<reference evidence="4 5" key="1">
    <citation type="submission" date="2016-10" db="EMBL/GenBank/DDBJ databases">
        <authorList>
            <person name="de Groot N.N."/>
        </authorList>
    </citation>
    <scope>NUCLEOTIDE SEQUENCE [LARGE SCALE GENOMIC DNA]</scope>
    <source>
        <strain evidence="4 5">DSM 40306</strain>
    </source>
</reference>
<sequence length="496" mass="52864">MDNRVSEPGTSLMSESSTPRRSRRLLRRVLVTALTGGLVAGAVLAVWPGLRSGAASPPAAGPRAHRAPVRAPAQAAQALTAVTSGVPAALPALTALIGQEEQRVRAQPQDARAWAVLGTAYVERGRRTAQAADFPRAERALQTSLQVVDEEQNLQALDGMATLALARRDFSEAKRYGEQAQELAPQRWSSYAPLIEAYNGLGDYESVGTALEKLMALKPAPAERPAVMAQAAAVYRSRGWREDAVAQLSDAAAAAGSPAQQAAYLSQLGQLAFERGDAQDALRHYDEALRLDADQQAAPSGRARALAALGRPAEAVTAYRAALDRRADPRDALELGELYESLGRTAEARRSYDQVAELAKRETAGGVDDELVLGRYEADHGDASDAVERLRAEYDRQPGTEVADALGWALHRVGEDDEALEYATTATDGTKGGGLRSALYSYHRGAIEAALELEGPARRSLQEALRINPSFSPLWAPQARSALAALGEPQDVEVPG</sequence>
<dbReference type="PROSITE" id="PS50005">
    <property type="entry name" value="TPR"/>
    <property type="match status" value="1"/>
</dbReference>
<dbReference type="GeneID" id="95512443"/>
<evidence type="ECO:0000256" key="3">
    <source>
        <dbReference type="SAM" id="Phobius"/>
    </source>
</evidence>
<evidence type="ECO:0000313" key="4">
    <source>
        <dbReference type="EMBL" id="SEC93476.1"/>
    </source>
</evidence>
<feature type="compositionally biased region" description="Polar residues" evidence="2">
    <location>
        <begin position="8"/>
        <end position="19"/>
    </location>
</feature>
<dbReference type="SMART" id="SM00028">
    <property type="entry name" value="TPR"/>
    <property type="match status" value="4"/>
</dbReference>
<dbReference type="Pfam" id="PF13432">
    <property type="entry name" value="TPR_16"/>
    <property type="match status" value="2"/>
</dbReference>
<name>A0A1H4WJK1_9ACTN</name>
<evidence type="ECO:0000256" key="1">
    <source>
        <dbReference type="PROSITE-ProRule" id="PRU00339"/>
    </source>
</evidence>
<dbReference type="RefSeq" id="WP_074992427.1">
    <property type="nucleotide sequence ID" value="NZ_FNTD01000004.1"/>
</dbReference>
<evidence type="ECO:0000313" key="5">
    <source>
        <dbReference type="Proteomes" id="UP000182375"/>
    </source>
</evidence>
<dbReference type="PANTHER" id="PTHR12558:SF13">
    <property type="entry name" value="CELL DIVISION CYCLE PROTEIN 27 HOMOLOG"/>
    <property type="match status" value="1"/>
</dbReference>
<dbReference type="SUPFAM" id="SSF48452">
    <property type="entry name" value="TPR-like"/>
    <property type="match status" value="2"/>
</dbReference>
<dbReference type="STRING" id="67331.SAMN04490357_3301"/>
<accession>A0A1H4WJK1</accession>
<feature type="transmembrane region" description="Helical" evidence="3">
    <location>
        <begin position="29"/>
        <end position="50"/>
    </location>
</feature>
<dbReference type="InterPro" id="IPR011990">
    <property type="entry name" value="TPR-like_helical_dom_sf"/>
</dbReference>
<feature type="region of interest" description="Disordered" evidence="2">
    <location>
        <begin position="1"/>
        <end position="20"/>
    </location>
</feature>
<keyword evidence="1" id="KW-0802">TPR repeat</keyword>
<dbReference type="AlphaFoldDB" id="A0A1H4WJK1"/>
<keyword evidence="3" id="KW-1133">Transmembrane helix</keyword>
<dbReference type="InterPro" id="IPR019734">
    <property type="entry name" value="TPR_rpt"/>
</dbReference>
<dbReference type="Pfam" id="PF13176">
    <property type="entry name" value="TPR_7"/>
    <property type="match status" value="1"/>
</dbReference>
<protein>
    <submittedName>
        <fullName evidence="4">Tetratricopeptide repeat-containing protein</fullName>
    </submittedName>
</protein>
<evidence type="ECO:0000256" key="2">
    <source>
        <dbReference type="SAM" id="MobiDB-lite"/>
    </source>
</evidence>
<gene>
    <name evidence="4" type="ORF">SAMN04490357_3301</name>
</gene>
<dbReference type="EMBL" id="FNTD01000004">
    <property type="protein sequence ID" value="SEC93476.1"/>
    <property type="molecule type" value="Genomic_DNA"/>
</dbReference>
<keyword evidence="3" id="KW-0812">Transmembrane</keyword>
<keyword evidence="3" id="KW-0472">Membrane</keyword>